<comment type="catalytic activity">
    <reaction evidence="13 14">
        <text>2,5-diamino-6-hydroxy-4-(5-phosphoribosylamino)-pyrimidine + H2O + H(+) = 5-amino-6-(5-phospho-D-ribosylamino)uracil + NH4(+)</text>
        <dbReference type="Rhea" id="RHEA:21868"/>
        <dbReference type="ChEBI" id="CHEBI:15377"/>
        <dbReference type="ChEBI" id="CHEBI:15378"/>
        <dbReference type="ChEBI" id="CHEBI:28938"/>
        <dbReference type="ChEBI" id="CHEBI:58453"/>
        <dbReference type="ChEBI" id="CHEBI:58614"/>
        <dbReference type="EC" id="3.5.4.26"/>
    </reaction>
</comment>
<dbReference type="PANTHER" id="PTHR38011:SF7">
    <property type="entry name" value="2,5-DIAMINO-6-RIBOSYLAMINO-4(3H)-PYRIMIDINONE 5'-PHOSPHATE REDUCTASE"/>
    <property type="match status" value="1"/>
</dbReference>
<evidence type="ECO:0000256" key="12">
    <source>
        <dbReference type="ARBA" id="ARBA00049861"/>
    </source>
</evidence>
<evidence type="ECO:0000313" key="17">
    <source>
        <dbReference type="Proteomes" id="UP001205740"/>
    </source>
</evidence>
<comment type="pathway">
    <text evidence="3 14">Cofactor biosynthesis; riboflavin biosynthesis; 5-amino-6-(D-ribitylamino)uracil from GTP: step 3/4.</text>
</comment>
<comment type="caution">
    <text evidence="16">The sequence shown here is derived from an EMBL/GenBank/DDBJ whole genome shotgun (WGS) entry which is preliminary data.</text>
</comment>
<dbReference type="InterPro" id="IPR050765">
    <property type="entry name" value="Riboflavin_Biosynth_HTPR"/>
</dbReference>
<dbReference type="EC" id="3.5.4.26" evidence="14"/>
<evidence type="ECO:0000256" key="14">
    <source>
        <dbReference type="PIRNR" id="PIRNR006769"/>
    </source>
</evidence>
<evidence type="ECO:0000256" key="5">
    <source>
        <dbReference type="ARBA" id="ARBA00007417"/>
    </source>
</evidence>
<evidence type="ECO:0000256" key="1">
    <source>
        <dbReference type="ARBA" id="ARBA00002151"/>
    </source>
</evidence>
<dbReference type="InterPro" id="IPR016192">
    <property type="entry name" value="APOBEC/CMP_deaminase_Zn-bd"/>
</dbReference>
<comment type="similarity">
    <text evidence="4 14">In the N-terminal section; belongs to the cytidine and deoxycytidylate deaminase family.</text>
</comment>
<keyword evidence="8 14" id="KW-0862">Zinc</keyword>
<keyword evidence="9 14" id="KW-0521">NADP</keyword>
<sequence>MTPDPRGTRPGDLTAAMALALEQGLAACGVSTPNPPVGAVVLDADGVVVGAGHTQPVGGPHAEVMALRQAGGAARGGTAVVTLEPCDHTGRTGPCTQALLEAGVARVVYAVDDPDPVAGGGAQTLRAAGVDVVAGECAEAAASGALAGWLHRRRTGRPRVTAKIAATLDGRVAAPDGTSRWITGPAAREHVHAERARLDAIVVGTGTVRVDDPELTARHDDGSPRHRQPRRIVLGRSGVPDRARMRDTGEPPVEVLSHDPRDVLSAAADALDVLVEGGPTVLGAFFAADLVDRVRVYLAPTILGAGRASVDDVTVGTLTDAHRFHRESVLELGDDILITLVATR</sequence>
<dbReference type="InterPro" id="IPR004794">
    <property type="entry name" value="Eubact_RibD"/>
</dbReference>
<evidence type="ECO:0000256" key="6">
    <source>
        <dbReference type="ARBA" id="ARBA00022619"/>
    </source>
</evidence>
<dbReference type="PROSITE" id="PS51747">
    <property type="entry name" value="CYT_DCMP_DEAMINASES_2"/>
    <property type="match status" value="1"/>
</dbReference>
<organism evidence="16 17">
    <name type="scientific">Williamsia serinedens</name>
    <dbReference type="NCBI Taxonomy" id="391736"/>
    <lineage>
        <taxon>Bacteria</taxon>
        <taxon>Bacillati</taxon>
        <taxon>Actinomycetota</taxon>
        <taxon>Actinomycetes</taxon>
        <taxon>Mycobacteriales</taxon>
        <taxon>Nocardiaceae</taxon>
        <taxon>Williamsia</taxon>
    </lineage>
</organism>
<evidence type="ECO:0000256" key="11">
    <source>
        <dbReference type="ARBA" id="ARBA00023268"/>
    </source>
</evidence>
<dbReference type="PIRSF" id="PIRSF006769">
    <property type="entry name" value="RibD"/>
    <property type="match status" value="1"/>
</dbReference>
<dbReference type="Pfam" id="PF01872">
    <property type="entry name" value="RibD_C"/>
    <property type="match status" value="1"/>
</dbReference>
<dbReference type="CDD" id="cd01284">
    <property type="entry name" value="Riboflavin_deaminase-reductase"/>
    <property type="match status" value="1"/>
</dbReference>
<dbReference type="InterPro" id="IPR016193">
    <property type="entry name" value="Cytidine_deaminase-like"/>
</dbReference>
<dbReference type="Proteomes" id="UP001205740">
    <property type="component" value="Unassembled WGS sequence"/>
</dbReference>
<dbReference type="NCBIfam" id="TIGR00326">
    <property type="entry name" value="eubact_ribD"/>
    <property type="match status" value="1"/>
</dbReference>
<accession>A0ABT1H0A0</accession>
<evidence type="ECO:0000256" key="9">
    <source>
        <dbReference type="ARBA" id="ARBA00022857"/>
    </source>
</evidence>
<dbReference type="EC" id="1.1.1.193" evidence="14"/>
<evidence type="ECO:0000256" key="3">
    <source>
        <dbReference type="ARBA" id="ARBA00004910"/>
    </source>
</evidence>
<evidence type="ECO:0000256" key="13">
    <source>
        <dbReference type="ARBA" id="ARBA00049886"/>
    </source>
</evidence>
<comment type="function">
    <text evidence="1 14">Converts 2,5-diamino-6-(ribosylamino)-4(3h)-pyrimidinone 5'-phosphate into 5-amino-6-(ribosylamino)-2,4(1h,3h)-pyrimidinedione 5'-phosphate.</text>
</comment>
<name>A0ABT1H0A0_9NOCA</name>
<keyword evidence="7 14" id="KW-0479">Metal-binding</keyword>
<dbReference type="PANTHER" id="PTHR38011">
    <property type="entry name" value="DIHYDROFOLATE REDUCTASE FAMILY PROTEIN (AFU_ORTHOLOGUE AFUA_8G06820)"/>
    <property type="match status" value="1"/>
</dbReference>
<comment type="similarity">
    <text evidence="5 14">In the C-terminal section; belongs to the HTP reductase family.</text>
</comment>
<keyword evidence="6 14" id="KW-0686">Riboflavin biosynthesis</keyword>
<evidence type="ECO:0000256" key="8">
    <source>
        <dbReference type="ARBA" id="ARBA00022833"/>
    </source>
</evidence>
<dbReference type="SUPFAM" id="SSF53927">
    <property type="entry name" value="Cytidine deaminase-like"/>
    <property type="match status" value="1"/>
</dbReference>
<evidence type="ECO:0000256" key="2">
    <source>
        <dbReference type="ARBA" id="ARBA00004882"/>
    </source>
</evidence>
<keyword evidence="17" id="KW-1185">Reference proteome</keyword>
<protein>
    <recommendedName>
        <fullName evidence="14">Riboflavin biosynthesis protein RibD</fullName>
    </recommendedName>
    <domain>
        <recommendedName>
            <fullName evidence="14">Diaminohydroxyphosphoribosylaminopyrimidine deaminase</fullName>
            <shortName evidence="14">DRAP deaminase</shortName>
            <ecNumber evidence="14">3.5.4.26</ecNumber>
        </recommendedName>
        <alternativeName>
            <fullName evidence="14">Riboflavin-specific deaminase</fullName>
        </alternativeName>
    </domain>
    <domain>
        <recommendedName>
            <fullName evidence="14">5-amino-6-(5-phosphoribosylamino)uracil reductase</fullName>
            <ecNumber evidence="14">1.1.1.193</ecNumber>
        </recommendedName>
        <alternativeName>
            <fullName evidence="14">HTP reductase</fullName>
        </alternativeName>
    </domain>
</protein>
<evidence type="ECO:0000256" key="10">
    <source>
        <dbReference type="ARBA" id="ARBA00023002"/>
    </source>
</evidence>
<dbReference type="Gene3D" id="3.40.140.10">
    <property type="entry name" value="Cytidine Deaminase, domain 2"/>
    <property type="match status" value="1"/>
</dbReference>
<reference evidence="16 17" key="1">
    <citation type="submission" date="2022-06" db="EMBL/GenBank/DDBJ databases">
        <title>Genomic Encyclopedia of Archaeal and Bacterial Type Strains, Phase II (KMG-II): from individual species to whole genera.</title>
        <authorList>
            <person name="Goeker M."/>
        </authorList>
    </citation>
    <scope>NUCLEOTIDE SEQUENCE [LARGE SCALE GENOMIC DNA]</scope>
    <source>
        <strain evidence="16 17">DSM 45037</strain>
    </source>
</reference>
<dbReference type="PROSITE" id="PS00903">
    <property type="entry name" value="CYT_DCMP_DEAMINASES_1"/>
    <property type="match status" value="1"/>
</dbReference>
<feature type="domain" description="CMP/dCMP-type deaminase" evidence="15">
    <location>
        <begin position="11"/>
        <end position="133"/>
    </location>
</feature>
<comment type="pathway">
    <text evidence="2 14">Cofactor biosynthesis; riboflavin biosynthesis; 5-amino-6-(D-ribitylamino)uracil from GTP: step 2/4.</text>
</comment>
<keyword evidence="14" id="KW-0378">Hydrolase</keyword>
<dbReference type="Pfam" id="PF00383">
    <property type="entry name" value="dCMP_cyt_deam_1"/>
    <property type="match status" value="1"/>
</dbReference>
<dbReference type="EMBL" id="JAMTCG010000001">
    <property type="protein sequence ID" value="MCP2159188.1"/>
    <property type="molecule type" value="Genomic_DNA"/>
</dbReference>
<comment type="catalytic activity">
    <reaction evidence="12 14">
        <text>5-amino-6-(5-phospho-D-ribitylamino)uracil + NADP(+) = 5-amino-6-(5-phospho-D-ribosylamino)uracil + NADPH + H(+)</text>
        <dbReference type="Rhea" id="RHEA:17845"/>
        <dbReference type="ChEBI" id="CHEBI:15378"/>
        <dbReference type="ChEBI" id="CHEBI:57783"/>
        <dbReference type="ChEBI" id="CHEBI:58349"/>
        <dbReference type="ChEBI" id="CHEBI:58421"/>
        <dbReference type="ChEBI" id="CHEBI:58453"/>
        <dbReference type="EC" id="1.1.1.193"/>
    </reaction>
</comment>
<keyword evidence="10 14" id="KW-0560">Oxidoreductase</keyword>
<dbReference type="InterPro" id="IPR024072">
    <property type="entry name" value="DHFR-like_dom_sf"/>
</dbReference>
<dbReference type="SUPFAM" id="SSF53597">
    <property type="entry name" value="Dihydrofolate reductase-like"/>
    <property type="match status" value="1"/>
</dbReference>
<dbReference type="InterPro" id="IPR002734">
    <property type="entry name" value="RibDG_C"/>
</dbReference>
<evidence type="ECO:0000313" key="16">
    <source>
        <dbReference type="EMBL" id="MCP2159188.1"/>
    </source>
</evidence>
<evidence type="ECO:0000256" key="4">
    <source>
        <dbReference type="ARBA" id="ARBA00005259"/>
    </source>
</evidence>
<gene>
    <name evidence="16" type="ORF">LX12_000352</name>
</gene>
<proteinExistence type="inferred from homology"/>
<dbReference type="InterPro" id="IPR002125">
    <property type="entry name" value="CMP_dCMP_dom"/>
</dbReference>
<comment type="cofactor">
    <cofactor evidence="14">
        <name>Zn(2+)</name>
        <dbReference type="ChEBI" id="CHEBI:29105"/>
    </cofactor>
    <text evidence="14">Binds 1 zinc ion.</text>
</comment>
<keyword evidence="11" id="KW-0511">Multifunctional enzyme</keyword>
<dbReference type="Gene3D" id="3.40.430.10">
    <property type="entry name" value="Dihydrofolate Reductase, subunit A"/>
    <property type="match status" value="1"/>
</dbReference>
<evidence type="ECO:0000259" key="15">
    <source>
        <dbReference type="PROSITE" id="PS51747"/>
    </source>
</evidence>
<evidence type="ECO:0000256" key="7">
    <source>
        <dbReference type="ARBA" id="ARBA00022723"/>
    </source>
</evidence>